<accession>A0AAV7P447</accession>
<name>A0AAV7P447_PLEWA</name>
<sequence length="56" mass="6373">PLWIRSLQPSRSAPHHSINPHRFCLLQRAGFTNPFSYPHKIDIFFAVGIVTLCATL</sequence>
<dbReference type="Proteomes" id="UP001066276">
    <property type="component" value="Chromosome 7"/>
</dbReference>
<feature type="non-terminal residue" evidence="1">
    <location>
        <position position="1"/>
    </location>
</feature>
<feature type="non-terminal residue" evidence="1">
    <location>
        <position position="56"/>
    </location>
</feature>
<keyword evidence="2" id="KW-1185">Reference proteome</keyword>
<comment type="caution">
    <text evidence="1">The sequence shown here is derived from an EMBL/GenBank/DDBJ whole genome shotgun (WGS) entry which is preliminary data.</text>
</comment>
<evidence type="ECO:0000313" key="2">
    <source>
        <dbReference type="Proteomes" id="UP001066276"/>
    </source>
</evidence>
<reference evidence="1" key="1">
    <citation type="journal article" date="2022" name="bioRxiv">
        <title>Sequencing and chromosome-scale assembly of the giantPleurodeles waltlgenome.</title>
        <authorList>
            <person name="Brown T."/>
            <person name="Elewa A."/>
            <person name="Iarovenko S."/>
            <person name="Subramanian E."/>
            <person name="Araus A.J."/>
            <person name="Petzold A."/>
            <person name="Susuki M."/>
            <person name="Suzuki K.-i.T."/>
            <person name="Hayashi T."/>
            <person name="Toyoda A."/>
            <person name="Oliveira C."/>
            <person name="Osipova E."/>
            <person name="Leigh N.D."/>
            <person name="Simon A."/>
            <person name="Yun M.H."/>
        </authorList>
    </citation>
    <scope>NUCLEOTIDE SEQUENCE</scope>
    <source>
        <strain evidence="1">20211129_DDA</strain>
        <tissue evidence="1">Liver</tissue>
    </source>
</reference>
<dbReference type="AlphaFoldDB" id="A0AAV7P447"/>
<dbReference type="EMBL" id="JANPWB010000011">
    <property type="protein sequence ID" value="KAJ1122956.1"/>
    <property type="molecule type" value="Genomic_DNA"/>
</dbReference>
<gene>
    <name evidence="1" type="ORF">NDU88_001429</name>
</gene>
<proteinExistence type="predicted"/>
<organism evidence="1 2">
    <name type="scientific">Pleurodeles waltl</name>
    <name type="common">Iberian ribbed newt</name>
    <dbReference type="NCBI Taxonomy" id="8319"/>
    <lineage>
        <taxon>Eukaryota</taxon>
        <taxon>Metazoa</taxon>
        <taxon>Chordata</taxon>
        <taxon>Craniata</taxon>
        <taxon>Vertebrata</taxon>
        <taxon>Euteleostomi</taxon>
        <taxon>Amphibia</taxon>
        <taxon>Batrachia</taxon>
        <taxon>Caudata</taxon>
        <taxon>Salamandroidea</taxon>
        <taxon>Salamandridae</taxon>
        <taxon>Pleurodelinae</taxon>
        <taxon>Pleurodeles</taxon>
    </lineage>
</organism>
<protein>
    <submittedName>
        <fullName evidence="1">Uncharacterized protein</fullName>
    </submittedName>
</protein>
<evidence type="ECO:0000313" key="1">
    <source>
        <dbReference type="EMBL" id="KAJ1122956.1"/>
    </source>
</evidence>